<comment type="function">
    <text evidence="5">Bidirectionally degrades single-stranded DNA into large acid-insoluble oligonucleotides, which are then degraded further into small acid-soluble oligonucleotides.</text>
</comment>
<gene>
    <name evidence="5" type="primary">xseA</name>
    <name evidence="9" type="ORF">ABIA69_003596</name>
</gene>
<comment type="caution">
    <text evidence="9">The sequence shown here is derived from an EMBL/GenBank/DDBJ whole genome shotgun (WGS) entry which is preliminary data.</text>
</comment>
<keyword evidence="1 5" id="KW-0963">Cytoplasm</keyword>
<reference evidence="9 10" key="1">
    <citation type="submission" date="2024-06" db="EMBL/GenBank/DDBJ databases">
        <title>Sorghum-associated microbial communities from plants grown in Nebraska, USA.</title>
        <authorList>
            <person name="Schachtman D."/>
        </authorList>
    </citation>
    <scope>NUCLEOTIDE SEQUENCE [LARGE SCALE GENOMIC DNA]</scope>
    <source>
        <strain evidence="9 10">736</strain>
    </source>
</reference>
<dbReference type="EC" id="3.1.11.6" evidence="5"/>
<dbReference type="InterPro" id="IPR020579">
    <property type="entry name" value="Exonuc_VII_lsu_C"/>
</dbReference>
<dbReference type="GO" id="GO:0008855">
    <property type="term" value="F:exodeoxyribonuclease VII activity"/>
    <property type="evidence" value="ECO:0007669"/>
    <property type="project" value="UniProtKB-EC"/>
</dbReference>
<keyword evidence="2 5" id="KW-0540">Nuclease</keyword>
<keyword evidence="10" id="KW-1185">Reference proteome</keyword>
<dbReference type="EMBL" id="JBEPSB010000020">
    <property type="protein sequence ID" value="MET4562406.1"/>
    <property type="molecule type" value="Genomic_DNA"/>
</dbReference>
<comment type="subcellular location">
    <subcellularLocation>
        <location evidence="5 6">Cytoplasm</location>
    </subcellularLocation>
</comment>
<dbReference type="PANTHER" id="PTHR30008">
    <property type="entry name" value="EXODEOXYRIBONUCLEASE 7 LARGE SUBUNIT"/>
    <property type="match status" value="1"/>
</dbReference>
<protein>
    <recommendedName>
        <fullName evidence="5">Exodeoxyribonuclease 7 large subunit</fullName>
        <ecNumber evidence="5">3.1.11.6</ecNumber>
    </recommendedName>
    <alternativeName>
        <fullName evidence="5">Exodeoxyribonuclease VII large subunit</fullName>
        <shortName evidence="5">Exonuclease VII large subunit</shortName>
    </alternativeName>
</protein>
<evidence type="ECO:0000259" key="8">
    <source>
        <dbReference type="Pfam" id="PF13742"/>
    </source>
</evidence>
<feature type="domain" description="OB-fold nucleic acid binding" evidence="8">
    <location>
        <begin position="19"/>
        <end position="114"/>
    </location>
</feature>
<comment type="subunit">
    <text evidence="5">Heterooligomer composed of large and small subunits.</text>
</comment>
<proteinExistence type="inferred from homology"/>
<evidence type="ECO:0000313" key="9">
    <source>
        <dbReference type="EMBL" id="MET4562406.1"/>
    </source>
</evidence>
<dbReference type="CDD" id="cd04489">
    <property type="entry name" value="ExoVII_LU_OBF"/>
    <property type="match status" value="1"/>
</dbReference>
<evidence type="ECO:0000256" key="6">
    <source>
        <dbReference type="RuleBase" id="RU004355"/>
    </source>
</evidence>
<evidence type="ECO:0000256" key="1">
    <source>
        <dbReference type="ARBA" id="ARBA00022490"/>
    </source>
</evidence>
<comment type="similarity">
    <text evidence="5 6">Belongs to the XseA family.</text>
</comment>
<evidence type="ECO:0000259" key="7">
    <source>
        <dbReference type="Pfam" id="PF02601"/>
    </source>
</evidence>
<evidence type="ECO:0000256" key="4">
    <source>
        <dbReference type="ARBA" id="ARBA00022839"/>
    </source>
</evidence>
<comment type="catalytic activity">
    <reaction evidence="5 6">
        <text>Exonucleolytic cleavage in either 5'- to 3'- or 3'- to 5'-direction to yield nucleoside 5'-phosphates.</text>
        <dbReference type="EC" id="3.1.11.6"/>
    </reaction>
</comment>
<dbReference type="Proteomes" id="UP001549363">
    <property type="component" value="Unassembled WGS sequence"/>
</dbReference>
<dbReference type="Pfam" id="PF13742">
    <property type="entry name" value="tRNA_anti_2"/>
    <property type="match status" value="1"/>
</dbReference>
<dbReference type="InterPro" id="IPR003753">
    <property type="entry name" value="Exonuc_VII_L"/>
</dbReference>
<sequence length="462" mass="51993">MKNLILVKEPNKMSSASYLTVKALTKYIKRKFDADPHLREVYVKGELSNVKVHQSGHIYFTLKDDGARIAATMFKTAASKLAFEPKDGMQVFIRGDVNVYEGYGTYQLYVQEMQPDGIGSLFVAYNQLKEQLQKEGLFKTEWKQSIPKFPEKIGILTSTTGAAIRDICTTLKRRYPLAEILIYPTLVQGAQAAPSIVQSIERANRDASCDVLLVGRGGGSIEDLWAFNEEMVARAIFESRIPIISAVGHETDTTIADYVADLRTPTPTAAAEMAVPDQQELFQRVLAQKSQLHQIVRAQLMTERQRLNKLQQSYPLSMPERLYRPFTEKLAQLESGLQKAMQVDLMKKAAQLQKLNSAVEQQSPKKALAFHQKELATRVHQLTRSATHFVTKQKQQFEASVRTLEALNPLAILTRGFTVAYKDDKMLKSSANLKQKDQLTLSFHDGKVLAEVTNVLPNNEEE</sequence>
<keyword evidence="4 5" id="KW-0269">Exonuclease</keyword>
<dbReference type="HAMAP" id="MF_00378">
    <property type="entry name" value="Exonuc_7_L"/>
    <property type="match status" value="1"/>
</dbReference>
<keyword evidence="3 5" id="KW-0378">Hydrolase</keyword>
<name>A0ABV2PN80_9BACI</name>
<evidence type="ECO:0000256" key="2">
    <source>
        <dbReference type="ARBA" id="ARBA00022722"/>
    </source>
</evidence>
<feature type="domain" description="Exonuclease VII large subunit C-terminal" evidence="7">
    <location>
        <begin position="137"/>
        <end position="450"/>
    </location>
</feature>
<dbReference type="PANTHER" id="PTHR30008:SF0">
    <property type="entry name" value="EXODEOXYRIBONUCLEASE 7 LARGE SUBUNIT"/>
    <property type="match status" value="1"/>
</dbReference>
<dbReference type="InterPro" id="IPR025824">
    <property type="entry name" value="OB-fold_nuc-bd_dom"/>
</dbReference>
<evidence type="ECO:0000256" key="5">
    <source>
        <dbReference type="HAMAP-Rule" id="MF_00378"/>
    </source>
</evidence>
<evidence type="ECO:0000256" key="3">
    <source>
        <dbReference type="ARBA" id="ARBA00022801"/>
    </source>
</evidence>
<dbReference type="Pfam" id="PF02601">
    <property type="entry name" value="Exonuc_VII_L"/>
    <property type="match status" value="1"/>
</dbReference>
<dbReference type="NCBIfam" id="TIGR00237">
    <property type="entry name" value="xseA"/>
    <property type="match status" value="1"/>
</dbReference>
<organism evidence="9 10">
    <name type="scientific">Lysinibacillus parviboronicapiens</name>
    <dbReference type="NCBI Taxonomy" id="436516"/>
    <lineage>
        <taxon>Bacteria</taxon>
        <taxon>Bacillati</taxon>
        <taxon>Bacillota</taxon>
        <taxon>Bacilli</taxon>
        <taxon>Bacillales</taxon>
        <taxon>Bacillaceae</taxon>
        <taxon>Lysinibacillus</taxon>
    </lineage>
</organism>
<accession>A0ABV2PN80</accession>
<evidence type="ECO:0000313" key="10">
    <source>
        <dbReference type="Proteomes" id="UP001549363"/>
    </source>
</evidence>